<feature type="transmembrane region" description="Helical" evidence="5">
    <location>
        <begin position="322"/>
        <end position="345"/>
    </location>
</feature>
<accession>A0A512IT80</accession>
<keyword evidence="2 5" id="KW-0812">Transmembrane</keyword>
<comment type="subcellular location">
    <subcellularLocation>
        <location evidence="1">Membrane</location>
        <topology evidence="1">Multi-pass membrane protein</topology>
    </subcellularLocation>
</comment>
<dbReference type="Pfam" id="PF04932">
    <property type="entry name" value="Wzy_C"/>
    <property type="match status" value="1"/>
</dbReference>
<gene>
    <name evidence="7" type="ORF">MHA02_32990</name>
</gene>
<evidence type="ECO:0000313" key="8">
    <source>
        <dbReference type="Proteomes" id="UP000321258"/>
    </source>
</evidence>
<keyword evidence="3 5" id="KW-1133">Transmembrane helix</keyword>
<name>A0A512IT80_9HYPH</name>
<evidence type="ECO:0000259" key="6">
    <source>
        <dbReference type="Pfam" id="PF04932"/>
    </source>
</evidence>
<comment type="caution">
    <text evidence="7">The sequence shown here is derived from an EMBL/GenBank/DDBJ whole genome shotgun (WGS) entry which is preliminary data.</text>
</comment>
<proteinExistence type="predicted"/>
<dbReference type="InterPro" id="IPR007016">
    <property type="entry name" value="O-antigen_ligase-rel_domated"/>
</dbReference>
<feature type="transmembrane region" description="Helical" evidence="5">
    <location>
        <begin position="351"/>
        <end position="369"/>
    </location>
</feature>
<feature type="transmembrane region" description="Helical" evidence="5">
    <location>
        <begin position="61"/>
        <end position="81"/>
    </location>
</feature>
<evidence type="ECO:0000256" key="1">
    <source>
        <dbReference type="ARBA" id="ARBA00004141"/>
    </source>
</evidence>
<feature type="transmembrane region" description="Helical" evidence="5">
    <location>
        <begin position="223"/>
        <end position="241"/>
    </location>
</feature>
<dbReference type="EMBL" id="BJZT01000036">
    <property type="protein sequence ID" value="GEP00912.1"/>
    <property type="molecule type" value="Genomic_DNA"/>
</dbReference>
<evidence type="ECO:0000256" key="3">
    <source>
        <dbReference type="ARBA" id="ARBA00022989"/>
    </source>
</evidence>
<evidence type="ECO:0000256" key="2">
    <source>
        <dbReference type="ARBA" id="ARBA00022692"/>
    </source>
</evidence>
<feature type="domain" description="O-antigen ligase-related" evidence="6">
    <location>
        <begin position="186"/>
        <end position="334"/>
    </location>
</feature>
<feature type="transmembrane region" description="Helical" evidence="5">
    <location>
        <begin position="158"/>
        <end position="175"/>
    </location>
</feature>
<organism evidence="7 8">
    <name type="scientific">Methylobacterium haplocladii</name>
    <dbReference type="NCBI Taxonomy" id="1176176"/>
    <lineage>
        <taxon>Bacteria</taxon>
        <taxon>Pseudomonadati</taxon>
        <taxon>Pseudomonadota</taxon>
        <taxon>Alphaproteobacteria</taxon>
        <taxon>Hyphomicrobiales</taxon>
        <taxon>Methylobacteriaceae</taxon>
        <taxon>Methylobacterium</taxon>
    </lineage>
</organism>
<keyword evidence="8" id="KW-1185">Reference proteome</keyword>
<feature type="transmembrane region" description="Helical" evidence="5">
    <location>
        <begin position="33"/>
        <end position="49"/>
    </location>
</feature>
<dbReference type="PANTHER" id="PTHR37422:SF13">
    <property type="entry name" value="LIPOPOLYSACCHARIDE BIOSYNTHESIS PROTEIN PA4999-RELATED"/>
    <property type="match status" value="1"/>
</dbReference>
<evidence type="ECO:0000313" key="7">
    <source>
        <dbReference type="EMBL" id="GEP00912.1"/>
    </source>
</evidence>
<dbReference type="PANTHER" id="PTHR37422">
    <property type="entry name" value="TEICHURONIC ACID BIOSYNTHESIS PROTEIN TUAE"/>
    <property type="match status" value="1"/>
</dbReference>
<feature type="transmembrane region" description="Helical" evidence="5">
    <location>
        <begin position="118"/>
        <end position="138"/>
    </location>
</feature>
<protein>
    <recommendedName>
        <fullName evidence="6">O-antigen ligase-related domain-containing protein</fullName>
    </recommendedName>
</protein>
<sequence>MSAPKGFCAAGAVALAVVPLAMALANRSSPLIVAIAALLFTAGAFAEHGRDALPLLLRPLVSALGLAVLGFLAWCLVSLAWSPFPALSLRMLGEFGPTLIAVYLLARLAPDRLPPWTPMLAAIALALACLFVIASLRLGMAPQRLLGQRDALFVLNRPVLTFVLVAGPLASYFAVARHRRIVAAALLLLAAAAILSSVSGAAAMGLIAGLAMAALAWVLPKRFGLAIVGTGLALALALAPVEGDILARSMPEAIHTRLEHSSSRARVAIAQSFGAAVAADPWRGAGYGTGPRFPEVPAAQALEPEMREMLAVGHPHNSFLQVWAELGVVGAILAAAVLFLTLRGVAVLPKAPFAAAMGLIAAAAAIAFVEHGAWQAWWTAGLGTAITWLRASLARPPRSDTA</sequence>
<dbReference type="InterPro" id="IPR051533">
    <property type="entry name" value="WaaL-like"/>
</dbReference>
<evidence type="ECO:0000256" key="4">
    <source>
        <dbReference type="ARBA" id="ARBA00023136"/>
    </source>
</evidence>
<dbReference type="Proteomes" id="UP000321258">
    <property type="component" value="Unassembled WGS sequence"/>
</dbReference>
<dbReference type="GO" id="GO:0016020">
    <property type="term" value="C:membrane"/>
    <property type="evidence" value="ECO:0007669"/>
    <property type="project" value="UniProtKB-SubCell"/>
</dbReference>
<feature type="transmembrane region" description="Helical" evidence="5">
    <location>
        <begin position="187"/>
        <end position="217"/>
    </location>
</feature>
<dbReference type="AlphaFoldDB" id="A0A512IT80"/>
<keyword evidence="4 5" id="KW-0472">Membrane</keyword>
<evidence type="ECO:0000256" key="5">
    <source>
        <dbReference type="SAM" id="Phobius"/>
    </source>
</evidence>
<reference evidence="7 8" key="1">
    <citation type="submission" date="2019-07" db="EMBL/GenBank/DDBJ databases">
        <title>Whole genome shotgun sequence of Methylobacterium haplocladii NBRC 107714.</title>
        <authorList>
            <person name="Hosoyama A."/>
            <person name="Uohara A."/>
            <person name="Ohji S."/>
            <person name="Ichikawa N."/>
        </authorList>
    </citation>
    <scope>NUCLEOTIDE SEQUENCE [LARGE SCALE GENOMIC DNA]</scope>
    <source>
        <strain evidence="7 8">NBRC 107714</strain>
    </source>
</reference>